<dbReference type="Pfam" id="PF07730">
    <property type="entry name" value="HisKA_3"/>
    <property type="match status" value="1"/>
</dbReference>
<feature type="coiled-coil region" evidence="10">
    <location>
        <begin position="309"/>
        <end position="339"/>
    </location>
</feature>
<keyword evidence="4" id="KW-0808">Transferase</keyword>
<name>A0ABT6Z2A7_9BACT</name>
<accession>A0ABT6Z2A7</accession>
<dbReference type="SMART" id="SM00028">
    <property type="entry name" value="TPR"/>
    <property type="match status" value="5"/>
</dbReference>
<dbReference type="EC" id="2.7.13.3" evidence="2"/>
<feature type="domain" description="Histidine kinase" evidence="12">
    <location>
        <begin position="440"/>
        <end position="632"/>
    </location>
</feature>
<keyword evidence="11" id="KW-1133">Transmembrane helix</keyword>
<evidence type="ECO:0000256" key="11">
    <source>
        <dbReference type="SAM" id="Phobius"/>
    </source>
</evidence>
<keyword evidence="11" id="KW-0812">Transmembrane</keyword>
<feature type="transmembrane region" description="Helical" evidence="11">
    <location>
        <begin position="351"/>
        <end position="371"/>
    </location>
</feature>
<dbReference type="SUPFAM" id="SSF48452">
    <property type="entry name" value="TPR-like"/>
    <property type="match status" value="2"/>
</dbReference>
<keyword evidence="6 13" id="KW-0418">Kinase</keyword>
<keyword evidence="10" id="KW-0175">Coiled coil</keyword>
<dbReference type="InterPro" id="IPR003594">
    <property type="entry name" value="HATPase_dom"/>
</dbReference>
<dbReference type="SMART" id="SM00387">
    <property type="entry name" value="HATPase_c"/>
    <property type="match status" value="1"/>
</dbReference>
<dbReference type="SUPFAM" id="SSF55874">
    <property type="entry name" value="ATPase domain of HSP90 chaperone/DNA topoisomerase II/histidine kinase"/>
    <property type="match status" value="1"/>
</dbReference>
<dbReference type="InterPro" id="IPR050482">
    <property type="entry name" value="Sensor_HK_TwoCompSys"/>
</dbReference>
<keyword evidence="5" id="KW-0547">Nucleotide-binding</keyword>
<evidence type="ECO:0000256" key="4">
    <source>
        <dbReference type="ARBA" id="ARBA00022679"/>
    </source>
</evidence>
<gene>
    <name evidence="13" type="ORF">QM481_09610</name>
</gene>
<feature type="repeat" description="TPR" evidence="9">
    <location>
        <begin position="75"/>
        <end position="108"/>
    </location>
</feature>
<protein>
    <recommendedName>
        <fullName evidence="2">histidine kinase</fullName>
        <ecNumber evidence="2">2.7.13.3</ecNumber>
    </recommendedName>
</protein>
<dbReference type="GO" id="GO:0016301">
    <property type="term" value="F:kinase activity"/>
    <property type="evidence" value="ECO:0007669"/>
    <property type="project" value="UniProtKB-KW"/>
</dbReference>
<keyword evidence="9" id="KW-0802">TPR repeat</keyword>
<dbReference type="InterPro" id="IPR036890">
    <property type="entry name" value="HATPase_C_sf"/>
</dbReference>
<evidence type="ECO:0000313" key="14">
    <source>
        <dbReference type="Proteomes" id="UP001225761"/>
    </source>
</evidence>
<dbReference type="Pfam" id="PF02518">
    <property type="entry name" value="HATPase_c"/>
    <property type="match status" value="1"/>
</dbReference>
<evidence type="ECO:0000256" key="6">
    <source>
        <dbReference type="ARBA" id="ARBA00022777"/>
    </source>
</evidence>
<dbReference type="InterPro" id="IPR011990">
    <property type="entry name" value="TPR-like_helical_dom_sf"/>
</dbReference>
<keyword evidence="7" id="KW-0067">ATP-binding</keyword>
<feature type="coiled-coil region" evidence="10">
    <location>
        <begin position="380"/>
        <end position="407"/>
    </location>
</feature>
<keyword evidence="14" id="KW-1185">Reference proteome</keyword>
<dbReference type="InterPro" id="IPR011712">
    <property type="entry name" value="Sig_transdc_His_kin_sub3_dim/P"/>
</dbReference>
<evidence type="ECO:0000256" key="3">
    <source>
        <dbReference type="ARBA" id="ARBA00022553"/>
    </source>
</evidence>
<evidence type="ECO:0000313" key="13">
    <source>
        <dbReference type="EMBL" id="MDI9874779.1"/>
    </source>
</evidence>
<dbReference type="RefSeq" id="WP_283381582.1">
    <property type="nucleotide sequence ID" value="NZ_JASHIE010000006.1"/>
</dbReference>
<sequence length="632" mass="72966">MIATVAMSNNELDSLTKKLRGLPAIGKNLDTDTLRASLLCKISRSIIVTNPDSSFSLLNIAEQICKYREWHQGHTNVLYSRGFNYMSIGQYMKATEYLYKGLMLAEKTNDLLMVAKCGSMLGISYSKLKYFKEAKHYLDISISIFQKINQPLQYLNNLNYMGIVLLEENKYYNAIKYFSLCYEKNKNLNFPGLSLYALTNIGICQKKLNQYQNALKTFSKVKSQEESINGYPVYDRVFTLASLADIYQNLKQFSTAQNHLNEAIILNEKGGTDHSSSYLYEIAYKYFKAAKHYDKALIFFEKYKTLEEKIKLQNNNRDIENLKFEYENEKSELKLKNINQEYTQELRLRKIAVGSIIILLLIGCILGWNHIQLKRKNLFIQQQRQEIVNVNKDLEELNHNLERIVENRTHDLKQANFELIKKNDEILLALVEGQTLERKRVAVELHDNLGAMMSAMRWRLQILNRDRFTDKEQKVYDGILDMMGTAYSEIRLISHNLLPIELENKGLKGALEKLVNDINLGDKLHLSLNVEQKDIPEDKRFQLEIYSICLELVNNIIKHSKANRASIHVYKENEKLKVSVSDNGVGFDHEILSSGVGLKNIQNRVNANHGTLDISSDTNNITSITCYFTIGY</sequence>
<evidence type="ECO:0000256" key="5">
    <source>
        <dbReference type="ARBA" id="ARBA00022741"/>
    </source>
</evidence>
<organism evidence="13 14">
    <name type="scientific">Flectobacillus rivi</name>
    <dbReference type="NCBI Taxonomy" id="2984209"/>
    <lineage>
        <taxon>Bacteria</taxon>
        <taxon>Pseudomonadati</taxon>
        <taxon>Bacteroidota</taxon>
        <taxon>Cytophagia</taxon>
        <taxon>Cytophagales</taxon>
        <taxon>Flectobacillaceae</taxon>
        <taxon>Flectobacillus</taxon>
    </lineage>
</organism>
<dbReference type="PANTHER" id="PTHR24421:SF10">
    <property type="entry name" value="NITRATE_NITRITE SENSOR PROTEIN NARQ"/>
    <property type="match status" value="1"/>
</dbReference>
<evidence type="ECO:0000256" key="7">
    <source>
        <dbReference type="ARBA" id="ARBA00022840"/>
    </source>
</evidence>
<dbReference type="CDD" id="cd16917">
    <property type="entry name" value="HATPase_UhpB-NarQ-NarX-like"/>
    <property type="match status" value="1"/>
</dbReference>
<keyword evidence="8" id="KW-0902">Two-component regulatory system</keyword>
<comment type="catalytic activity">
    <reaction evidence="1">
        <text>ATP + protein L-histidine = ADP + protein N-phospho-L-histidine.</text>
        <dbReference type="EC" id="2.7.13.3"/>
    </reaction>
</comment>
<dbReference type="Gene3D" id="3.30.565.10">
    <property type="entry name" value="Histidine kinase-like ATPase, C-terminal domain"/>
    <property type="match status" value="1"/>
</dbReference>
<dbReference type="PROSITE" id="PS50005">
    <property type="entry name" value="TPR"/>
    <property type="match status" value="1"/>
</dbReference>
<reference evidence="13 14" key="1">
    <citation type="submission" date="2023-05" db="EMBL/GenBank/DDBJ databases">
        <title>Novel species of genus Flectobacillus isolated from stream in China.</title>
        <authorList>
            <person name="Lu H."/>
        </authorList>
    </citation>
    <scope>NUCLEOTIDE SEQUENCE [LARGE SCALE GENOMIC DNA]</scope>
    <source>
        <strain evidence="13 14">LFS242W</strain>
    </source>
</reference>
<keyword evidence="3" id="KW-0597">Phosphoprotein</keyword>
<keyword evidence="11" id="KW-0472">Membrane</keyword>
<dbReference type="InterPro" id="IPR005467">
    <property type="entry name" value="His_kinase_dom"/>
</dbReference>
<dbReference type="PROSITE" id="PS50109">
    <property type="entry name" value="HIS_KIN"/>
    <property type="match status" value="1"/>
</dbReference>
<dbReference type="InterPro" id="IPR019734">
    <property type="entry name" value="TPR_rpt"/>
</dbReference>
<dbReference type="PANTHER" id="PTHR24421">
    <property type="entry name" value="NITRATE/NITRITE SENSOR PROTEIN NARX-RELATED"/>
    <property type="match status" value="1"/>
</dbReference>
<evidence type="ECO:0000256" key="1">
    <source>
        <dbReference type="ARBA" id="ARBA00000085"/>
    </source>
</evidence>
<evidence type="ECO:0000259" key="12">
    <source>
        <dbReference type="PROSITE" id="PS50109"/>
    </source>
</evidence>
<dbReference type="Gene3D" id="1.20.5.1930">
    <property type="match status" value="1"/>
</dbReference>
<comment type="caution">
    <text evidence="13">The sequence shown here is derived from an EMBL/GenBank/DDBJ whole genome shotgun (WGS) entry which is preliminary data.</text>
</comment>
<proteinExistence type="predicted"/>
<evidence type="ECO:0000256" key="8">
    <source>
        <dbReference type="ARBA" id="ARBA00023012"/>
    </source>
</evidence>
<evidence type="ECO:0000256" key="10">
    <source>
        <dbReference type="SAM" id="Coils"/>
    </source>
</evidence>
<dbReference type="Gene3D" id="1.25.40.10">
    <property type="entry name" value="Tetratricopeptide repeat domain"/>
    <property type="match status" value="2"/>
</dbReference>
<evidence type="ECO:0000256" key="2">
    <source>
        <dbReference type="ARBA" id="ARBA00012438"/>
    </source>
</evidence>
<evidence type="ECO:0000256" key="9">
    <source>
        <dbReference type="PROSITE-ProRule" id="PRU00339"/>
    </source>
</evidence>
<dbReference type="Proteomes" id="UP001225761">
    <property type="component" value="Unassembled WGS sequence"/>
</dbReference>
<dbReference type="EMBL" id="JASHIE010000006">
    <property type="protein sequence ID" value="MDI9874779.1"/>
    <property type="molecule type" value="Genomic_DNA"/>
</dbReference>